<gene>
    <name evidence="1" type="ORF">NVIE_004580</name>
</gene>
<dbReference type="Proteomes" id="UP000027093">
    <property type="component" value="Chromosome"/>
</dbReference>
<keyword evidence="2" id="KW-1185">Reference proteome</keyword>
<reference evidence="1 2" key="1">
    <citation type="journal article" date="2014" name="Int. J. Syst. Evol. Microbiol.">
        <title>Nitrososphaera viennensis gen. nov., sp. nov., an aerobic and mesophilic, ammonia-oxidizing archaeon from soil and a member of the archaeal phylum Thaumarchaeota.</title>
        <authorList>
            <person name="Stieglmeier M."/>
            <person name="Klingl A."/>
            <person name="Alves R.J."/>
            <person name="Rittmann S.K."/>
            <person name="Melcher M."/>
            <person name="Leisch N."/>
            <person name="Schleper C."/>
        </authorList>
    </citation>
    <scope>NUCLEOTIDE SEQUENCE [LARGE SCALE GENOMIC DNA]</scope>
    <source>
        <strain evidence="1">EN76</strain>
    </source>
</reference>
<evidence type="ECO:0000313" key="2">
    <source>
        <dbReference type="Proteomes" id="UP000027093"/>
    </source>
</evidence>
<dbReference type="STRING" id="926571.NVIE_004580"/>
<dbReference type="GeneID" id="74945719"/>
<protein>
    <recommendedName>
        <fullName evidence="3">Transcription factor Pcc1</fullName>
    </recommendedName>
</protein>
<sequence>MKRNSRQRLDDDIAVDAQVSVLFPTAVHARAAVKALIPDNVNMPAGLTIDIFSRGRTVWVRVGGSTGVSVATVASTLDEILEHIAVARKVMMADA</sequence>
<evidence type="ECO:0008006" key="3">
    <source>
        <dbReference type="Google" id="ProtNLM"/>
    </source>
</evidence>
<dbReference type="EMBL" id="CP007536">
    <property type="protein sequence ID" value="AIC14653.1"/>
    <property type="molecule type" value="Genomic_DNA"/>
</dbReference>
<dbReference type="RefSeq" id="WP_144239427.1">
    <property type="nucleotide sequence ID" value="NZ_CP007536.1"/>
</dbReference>
<dbReference type="HOGENOM" id="CLU_184184_0_0_2"/>
<dbReference type="KEGG" id="nvn:NVIE_004580"/>
<proteinExistence type="predicted"/>
<accession>A0A060HGC2</accession>
<organism evidence="1 2">
    <name type="scientific">Nitrososphaera viennensis EN76</name>
    <dbReference type="NCBI Taxonomy" id="926571"/>
    <lineage>
        <taxon>Archaea</taxon>
        <taxon>Nitrososphaerota</taxon>
        <taxon>Nitrososphaeria</taxon>
        <taxon>Nitrososphaerales</taxon>
        <taxon>Nitrososphaeraceae</taxon>
        <taxon>Nitrososphaera</taxon>
    </lineage>
</organism>
<dbReference type="AlphaFoldDB" id="A0A060HGC2"/>
<dbReference type="OrthoDB" id="381817at2157"/>
<evidence type="ECO:0000313" key="1">
    <source>
        <dbReference type="EMBL" id="AIC14653.1"/>
    </source>
</evidence>
<name>A0A060HGC2_9ARCH</name>